<dbReference type="EMBL" id="PGGN01000002">
    <property type="protein sequence ID" value="PSH57818.1"/>
    <property type="molecule type" value="Genomic_DNA"/>
</dbReference>
<evidence type="ECO:0000256" key="1">
    <source>
        <dbReference type="SAM" id="MobiDB-lite"/>
    </source>
</evidence>
<gene>
    <name evidence="2" type="ORF">CU100_08915</name>
</gene>
<evidence type="ECO:0000313" key="3">
    <source>
        <dbReference type="Proteomes" id="UP000241158"/>
    </source>
</evidence>
<protein>
    <submittedName>
        <fullName evidence="2">Uncharacterized protein</fullName>
    </submittedName>
</protein>
<sequence length="113" mass="12783">MERENMTNDWLARLKGHANLVQRLVKEIPKALEKPNLTLDQASRLHAIIQKGTKDLDEVTELMDGLELDDSYRRAAESLSKIWRHLSEAAAERVSGLQHSSGDNAGRDDLSRH</sequence>
<dbReference type="AlphaFoldDB" id="A0A2P7AUC5"/>
<name>A0A2P7AUC5_9HYPH</name>
<organism evidence="2 3">
    <name type="scientific">Phyllobacterium endophyticum</name>
    <dbReference type="NCBI Taxonomy" id="1149773"/>
    <lineage>
        <taxon>Bacteria</taxon>
        <taxon>Pseudomonadati</taxon>
        <taxon>Pseudomonadota</taxon>
        <taxon>Alphaproteobacteria</taxon>
        <taxon>Hyphomicrobiales</taxon>
        <taxon>Phyllobacteriaceae</taxon>
        <taxon>Phyllobacterium</taxon>
    </lineage>
</organism>
<comment type="caution">
    <text evidence="2">The sequence shown here is derived from an EMBL/GenBank/DDBJ whole genome shotgun (WGS) entry which is preliminary data.</text>
</comment>
<proteinExistence type="predicted"/>
<evidence type="ECO:0000313" key="2">
    <source>
        <dbReference type="EMBL" id="PSH57818.1"/>
    </source>
</evidence>
<feature type="region of interest" description="Disordered" evidence="1">
    <location>
        <begin position="93"/>
        <end position="113"/>
    </location>
</feature>
<dbReference type="Proteomes" id="UP000241158">
    <property type="component" value="Unassembled WGS sequence"/>
</dbReference>
<reference evidence="3" key="1">
    <citation type="submission" date="2017-11" db="EMBL/GenBank/DDBJ databases">
        <authorList>
            <person name="Kuznetsova I."/>
            <person name="Sazanova A."/>
            <person name="Chirak E."/>
            <person name="Safronova V."/>
            <person name="Willems A."/>
        </authorList>
    </citation>
    <scope>NUCLEOTIDE SEQUENCE [LARGE SCALE GENOMIC DNA]</scope>
    <source>
        <strain evidence="3">PEPV15</strain>
    </source>
</reference>
<keyword evidence="3" id="KW-1185">Reference proteome</keyword>
<accession>A0A2P7AUC5</accession>